<proteinExistence type="predicted"/>
<keyword evidence="2" id="KW-1185">Reference proteome</keyword>
<evidence type="ECO:0000313" key="1">
    <source>
        <dbReference type="EMBL" id="OVE85993.1"/>
    </source>
</evidence>
<dbReference type="AlphaFoldDB" id="A0A202ECI7"/>
<protein>
    <submittedName>
        <fullName evidence="1">Uncharacterized protein</fullName>
    </submittedName>
</protein>
<gene>
    <name evidence="1" type="ORF">B2G88_04125</name>
</gene>
<comment type="caution">
    <text evidence="1">The sequence shown here is derived from an EMBL/GenBank/DDBJ whole genome shotgun (WGS) entry which is preliminary data.</text>
</comment>
<sequence length="70" mass="7496">MAPGDRHPVPEQFACQPAVPDAGALSFIGTTSRATADFRRTTGIVTTATMYTLIAELSGDQVCIDLQWLL</sequence>
<dbReference type="Proteomes" id="UP000196084">
    <property type="component" value="Unassembled WGS sequence"/>
</dbReference>
<name>A0A202ECI7_9EURY</name>
<evidence type="ECO:0000313" key="2">
    <source>
        <dbReference type="Proteomes" id="UP000196084"/>
    </source>
</evidence>
<dbReference type="EMBL" id="MWPH01000001">
    <property type="protein sequence ID" value="OVE85993.1"/>
    <property type="molecule type" value="Genomic_DNA"/>
</dbReference>
<accession>A0A202ECI7</accession>
<reference evidence="1 2" key="1">
    <citation type="submission" date="2017-02" db="EMBL/GenBank/DDBJ databases">
        <title>Natronthermophilus aegyptiacus gen. nov.,sp. nov., an aerobic, extremely halophilic alkalithermophilic archaeon isolated from the athalassohaline Wadi An Natrun, Egypt.</title>
        <authorList>
            <person name="Zhao B."/>
        </authorList>
    </citation>
    <scope>NUCLEOTIDE SEQUENCE [LARGE SCALE GENOMIC DNA]</scope>
    <source>
        <strain evidence="1 2">CGMCC 1.3597</strain>
    </source>
</reference>
<organism evidence="1 2">
    <name type="scientific">Natronolimnobius baerhuensis</name>
    <dbReference type="NCBI Taxonomy" id="253108"/>
    <lineage>
        <taxon>Archaea</taxon>
        <taxon>Methanobacteriati</taxon>
        <taxon>Methanobacteriota</taxon>
        <taxon>Stenosarchaea group</taxon>
        <taxon>Halobacteria</taxon>
        <taxon>Halobacteriales</taxon>
        <taxon>Natrialbaceae</taxon>
        <taxon>Natronolimnobius</taxon>
    </lineage>
</organism>